<dbReference type="Pfam" id="PF00106">
    <property type="entry name" value="adh_short"/>
    <property type="match status" value="1"/>
</dbReference>
<sequence>MKKVCTIVGAGPGISMAVARRFAREGYTIVLIARRLEKLGRFLEELQHEGNGAFAYSADAADFAALKRVFREIHHQINPTDVLVYNVVVPRESSPASLDAEKLVQDFRVNVAGALMAAQQVIPHMKSQRQGTILFTGGGLALEPHPKYASIAVGKAGIRNLSFSLAAELEPAGIHVATVTIAGIVRPGTSLDPERIAEEYWRLHVQPPGKFQRESLMKEESKN</sequence>
<dbReference type="InterPro" id="IPR002347">
    <property type="entry name" value="SDR_fam"/>
</dbReference>
<reference evidence="1" key="1">
    <citation type="submission" date="2020-02" db="EMBL/GenBank/DDBJ databases">
        <authorList>
            <person name="Meier V. D."/>
        </authorList>
    </citation>
    <scope>NUCLEOTIDE SEQUENCE</scope>
    <source>
        <strain evidence="1">AVDCRST_MAG56</strain>
    </source>
</reference>
<proteinExistence type="predicted"/>
<organism evidence="1">
    <name type="scientific">uncultured Cytophagales bacterium</name>
    <dbReference type="NCBI Taxonomy" id="158755"/>
    <lineage>
        <taxon>Bacteria</taxon>
        <taxon>Pseudomonadati</taxon>
        <taxon>Bacteroidota</taxon>
        <taxon>Sphingobacteriia</taxon>
        <taxon>Sphingobacteriales</taxon>
        <taxon>environmental samples</taxon>
    </lineage>
</organism>
<dbReference type="InterPro" id="IPR036291">
    <property type="entry name" value="NAD(P)-bd_dom_sf"/>
</dbReference>
<evidence type="ECO:0000313" key="1">
    <source>
        <dbReference type="EMBL" id="CAA9265849.1"/>
    </source>
</evidence>
<protein>
    <submittedName>
        <fullName evidence="1">Short-chain dehydrogenase/reductase SDR</fullName>
    </submittedName>
</protein>
<dbReference type="AlphaFoldDB" id="A0A6J4J385"/>
<gene>
    <name evidence="1" type="ORF">AVDCRST_MAG56-2767</name>
</gene>
<dbReference type="SUPFAM" id="SSF51735">
    <property type="entry name" value="NAD(P)-binding Rossmann-fold domains"/>
    <property type="match status" value="1"/>
</dbReference>
<dbReference type="PRINTS" id="PR00081">
    <property type="entry name" value="GDHRDH"/>
</dbReference>
<accession>A0A6J4J385</accession>
<dbReference type="PANTHER" id="PTHR43431:SF1">
    <property type="entry name" value="OS08G0476300 PROTEIN"/>
    <property type="match status" value="1"/>
</dbReference>
<name>A0A6J4J385_9SPHI</name>
<dbReference type="Gene3D" id="3.40.50.720">
    <property type="entry name" value="NAD(P)-binding Rossmann-like Domain"/>
    <property type="match status" value="1"/>
</dbReference>
<dbReference type="PANTHER" id="PTHR43431">
    <property type="entry name" value="OXIDOREDUCTASE, SHORT CHAIN DEHYDROGENASE/REDUCTASE FAMILY (AFU_ORTHOLOGUE AFUA_5G14000)"/>
    <property type="match status" value="1"/>
</dbReference>
<dbReference type="EMBL" id="CADCTQ010000239">
    <property type="protein sequence ID" value="CAA9265849.1"/>
    <property type="molecule type" value="Genomic_DNA"/>
</dbReference>